<dbReference type="EMBL" id="FOVI01000005">
    <property type="protein sequence ID" value="SFN45536.1"/>
    <property type="molecule type" value="Genomic_DNA"/>
</dbReference>
<protein>
    <submittedName>
        <fullName evidence="3">Por secretion system C-terminal sorting domain-containing protein</fullName>
    </submittedName>
</protein>
<dbReference type="Proteomes" id="UP000199036">
    <property type="component" value="Unassembled WGS sequence"/>
</dbReference>
<dbReference type="STRING" id="913024.SAMN05421741_105175"/>
<evidence type="ECO:0000313" key="3">
    <source>
        <dbReference type="EMBL" id="SFN45536.1"/>
    </source>
</evidence>
<accession>A0A1I4Z5H7</accession>
<dbReference type="Pfam" id="PF18962">
    <property type="entry name" value="Por_Secre_tail"/>
    <property type="match status" value="1"/>
</dbReference>
<name>A0A1I4Z5H7_9FLAO</name>
<evidence type="ECO:0000256" key="1">
    <source>
        <dbReference type="ARBA" id="ARBA00022729"/>
    </source>
</evidence>
<dbReference type="OrthoDB" id="1467680at2"/>
<organism evidence="3 4">
    <name type="scientific">Paenimyroides ummariense</name>
    <dbReference type="NCBI Taxonomy" id="913024"/>
    <lineage>
        <taxon>Bacteria</taxon>
        <taxon>Pseudomonadati</taxon>
        <taxon>Bacteroidota</taxon>
        <taxon>Flavobacteriia</taxon>
        <taxon>Flavobacteriales</taxon>
        <taxon>Flavobacteriaceae</taxon>
        <taxon>Paenimyroides</taxon>
    </lineage>
</organism>
<dbReference type="Gene3D" id="2.60.40.3080">
    <property type="match status" value="1"/>
</dbReference>
<dbReference type="InterPro" id="IPR026444">
    <property type="entry name" value="Secre_tail"/>
</dbReference>
<proteinExistence type="predicted"/>
<gene>
    <name evidence="3" type="ORF">SAMN05421741_105175</name>
</gene>
<reference evidence="4" key="1">
    <citation type="submission" date="2016-10" db="EMBL/GenBank/DDBJ databases">
        <authorList>
            <person name="Varghese N."/>
            <person name="Submissions S."/>
        </authorList>
    </citation>
    <scope>NUCLEOTIDE SEQUENCE [LARGE SCALE GENOMIC DNA]</scope>
    <source>
        <strain evidence="4">DS-12</strain>
    </source>
</reference>
<dbReference type="AlphaFoldDB" id="A0A1I4Z5H7"/>
<feature type="domain" description="Secretion system C-terminal sorting" evidence="2">
    <location>
        <begin position="260"/>
        <end position="331"/>
    </location>
</feature>
<keyword evidence="4" id="KW-1185">Reference proteome</keyword>
<keyword evidence="1" id="KW-0732">Signal</keyword>
<evidence type="ECO:0000259" key="2">
    <source>
        <dbReference type="Pfam" id="PF18962"/>
    </source>
</evidence>
<dbReference type="RefSeq" id="WP_091520537.1">
    <property type="nucleotide sequence ID" value="NZ_FOVI01000005.1"/>
</dbReference>
<evidence type="ECO:0000313" key="4">
    <source>
        <dbReference type="Proteomes" id="UP000199036"/>
    </source>
</evidence>
<dbReference type="NCBIfam" id="TIGR04183">
    <property type="entry name" value="Por_Secre_tail"/>
    <property type="match status" value="1"/>
</dbReference>
<sequence length="333" mass="36764">MKKLILFLSIYCITTQFSNSQILFTEDFNSYPAGHLNTDYTGNTSGQGGWVTKRGTGSATVMVTPEAGRGNVATFTTNGSQTNENVTVLQKTGVINGLWNSRTAGHNILKYEYEVYVSGTFSAAGRLHSSNTNYFMMLRLITTSTYAIEALHLATNNPPTTLIKNYTAATFPYNLWHKVEVIIDYDTNTAYYHIPTLNITKKDALNSSTNTYLPHNISISGEFLKPGSIVKYDNIKLSALQSVPSYILSTEEQLAAKFNLYPNPATDLLNITNTENLSVTRTEIYDLKGKVVSAQNFDNATDIQLSISNLASGTYMLHLNTNQGKAVKKVVKK</sequence>